<dbReference type="PANTHER" id="PTHR24198:SF165">
    <property type="entry name" value="ANKYRIN REPEAT-CONTAINING PROTEIN-RELATED"/>
    <property type="match status" value="1"/>
</dbReference>
<feature type="chain" id="PRO_5015170389" evidence="3">
    <location>
        <begin position="19"/>
        <end position="246"/>
    </location>
</feature>
<dbReference type="SUPFAM" id="SSF48403">
    <property type="entry name" value="Ankyrin repeat"/>
    <property type="match status" value="1"/>
</dbReference>
<dbReference type="SMART" id="SM00248">
    <property type="entry name" value="ANK"/>
    <property type="match status" value="4"/>
</dbReference>
<keyword evidence="5" id="KW-1185">Reference proteome</keyword>
<name>A0A2P6NEG7_9EUKA</name>
<evidence type="ECO:0000256" key="2">
    <source>
        <dbReference type="ARBA" id="ARBA00023043"/>
    </source>
</evidence>
<protein>
    <submittedName>
        <fullName evidence="4">Putative ankyrin repeat protein</fullName>
    </submittedName>
</protein>
<dbReference type="InterPro" id="IPR002110">
    <property type="entry name" value="Ankyrin_rpt"/>
</dbReference>
<proteinExistence type="predicted"/>
<dbReference type="PANTHER" id="PTHR24198">
    <property type="entry name" value="ANKYRIN REPEAT AND PROTEIN KINASE DOMAIN-CONTAINING PROTEIN"/>
    <property type="match status" value="1"/>
</dbReference>
<gene>
    <name evidence="4" type="ORF">PROFUN_10257</name>
</gene>
<evidence type="ECO:0000313" key="5">
    <source>
        <dbReference type="Proteomes" id="UP000241769"/>
    </source>
</evidence>
<keyword evidence="3" id="KW-0732">Signal</keyword>
<comment type="caution">
    <text evidence="4">The sequence shown here is derived from an EMBL/GenBank/DDBJ whole genome shotgun (WGS) entry which is preliminary data.</text>
</comment>
<dbReference type="OrthoDB" id="1577640at2759"/>
<keyword evidence="2" id="KW-0040">ANK repeat</keyword>
<accession>A0A2P6NEG7</accession>
<dbReference type="Gene3D" id="1.25.40.20">
    <property type="entry name" value="Ankyrin repeat-containing domain"/>
    <property type="match status" value="1"/>
</dbReference>
<dbReference type="InterPro" id="IPR036770">
    <property type="entry name" value="Ankyrin_rpt-contain_sf"/>
</dbReference>
<dbReference type="STRING" id="1890364.A0A2P6NEG7"/>
<feature type="signal peptide" evidence="3">
    <location>
        <begin position="1"/>
        <end position="18"/>
    </location>
</feature>
<evidence type="ECO:0000256" key="1">
    <source>
        <dbReference type="ARBA" id="ARBA00022737"/>
    </source>
</evidence>
<evidence type="ECO:0000256" key="3">
    <source>
        <dbReference type="SAM" id="SignalP"/>
    </source>
</evidence>
<dbReference type="InParanoid" id="A0A2P6NEG7"/>
<dbReference type="Proteomes" id="UP000241769">
    <property type="component" value="Unassembled WGS sequence"/>
</dbReference>
<dbReference type="EMBL" id="MDYQ01000105">
    <property type="protein sequence ID" value="PRP82353.1"/>
    <property type="molecule type" value="Genomic_DNA"/>
</dbReference>
<sequence length="246" mass="28402">MAALFSCVTLLYFHYVTLHFALNRGVERNTNQLHQNWILSLKSHDRRRQQYAILRSTCKLWKDLVDGFTDWLNDDDLSLAVKGCKVDSVRFLLSRREVNPSAWNNTSIRLAAMEGHTEVIRLLLSHPRVDPSAQDNDAILIAVYNDHTEIVRLLLSHPRVDPSMRNNRAILAAAKNGTPDMVRLLLSHPKVDPSVDNNRVIRECLQSRWDNFNKHNHVETYRILLRVDPSAGDNEVIRQQPEELTK</sequence>
<evidence type="ECO:0000313" key="4">
    <source>
        <dbReference type="EMBL" id="PRP82353.1"/>
    </source>
</evidence>
<dbReference type="Pfam" id="PF12796">
    <property type="entry name" value="Ank_2"/>
    <property type="match status" value="1"/>
</dbReference>
<keyword evidence="1" id="KW-0677">Repeat</keyword>
<dbReference type="AlphaFoldDB" id="A0A2P6NEG7"/>
<organism evidence="4 5">
    <name type="scientific">Planoprotostelium fungivorum</name>
    <dbReference type="NCBI Taxonomy" id="1890364"/>
    <lineage>
        <taxon>Eukaryota</taxon>
        <taxon>Amoebozoa</taxon>
        <taxon>Evosea</taxon>
        <taxon>Variosea</taxon>
        <taxon>Cavosteliida</taxon>
        <taxon>Cavosteliaceae</taxon>
        <taxon>Planoprotostelium</taxon>
    </lineage>
</organism>
<reference evidence="4 5" key="1">
    <citation type="journal article" date="2018" name="Genome Biol. Evol.">
        <title>Multiple Roots of Fruiting Body Formation in Amoebozoa.</title>
        <authorList>
            <person name="Hillmann F."/>
            <person name="Forbes G."/>
            <person name="Novohradska S."/>
            <person name="Ferling I."/>
            <person name="Riege K."/>
            <person name="Groth M."/>
            <person name="Westermann M."/>
            <person name="Marz M."/>
            <person name="Spaller T."/>
            <person name="Winckler T."/>
            <person name="Schaap P."/>
            <person name="Glockner G."/>
        </authorList>
    </citation>
    <scope>NUCLEOTIDE SEQUENCE [LARGE SCALE GENOMIC DNA]</scope>
    <source>
        <strain evidence="4 5">Jena</strain>
    </source>
</reference>